<feature type="compositionally biased region" description="Polar residues" evidence="1">
    <location>
        <begin position="1"/>
        <end position="13"/>
    </location>
</feature>
<protein>
    <submittedName>
        <fullName evidence="2">Uncharacterized protein</fullName>
    </submittedName>
</protein>
<dbReference type="EMBL" id="JABWUV010000012">
    <property type="protein sequence ID" value="KAF6314797.1"/>
    <property type="molecule type" value="Genomic_DNA"/>
</dbReference>
<sequence>MLSSEQDPSTNSHRPLRKGQRQAPERQCGLRGNSHGCHWSMSWAPLRESQVSPGALAASLSQHLLGYPLTYDTWVRSRDGEGGHCVQPGTLGSRACSAPGLWGLNATCELLGSQGSLLGDMPALGPSGR</sequence>
<evidence type="ECO:0000256" key="1">
    <source>
        <dbReference type="SAM" id="MobiDB-lite"/>
    </source>
</evidence>
<proteinExistence type="predicted"/>
<accession>A0A7J7UPE3</accession>
<dbReference type="Proteomes" id="UP000527355">
    <property type="component" value="Unassembled WGS sequence"/>
</dbReference>
<evidence type="ECO:0000313" key="3">
    <source>
        <dbReference type="Proteomes" id="UP000527355"/>
    </source>
</evidence>
<reference evidence="2 3" key="1">
    <citation type="journal article" date="2020" name="Nature">
        <title>Six reference-quality genomes reveal evolution of bat adaptations.</title>
        <authorList>
            <person name="Jebb D."/>
            <person name="Huang Z."/>
            <person name="Pippel M."/>
            <person name="Hughes G.M."/>
            <person name="Lavrichenko K."/>
            <person name="Devanna P."/>
            <person name="Winkler S."/>
            <person name="Jermiin L.S."/>
            <person name="Skirmuntt E.C."/>
            <person name="Katzourakis A."/>
            <person name="Burkitt-Gray L."/>
            <person name="Ray D.A."/>
            <person name="Sullivan K.A.M."/>
            <person name="Roscito J.G."/>
            <person name="Kirilenko B.M."/>
            <person name="Davalos L.M."/>
            <person name="Corthals A.P."/>
            <person name="Power M.L."/>
            <person name="Jones G."/>
            <person name="Ransome R.D."/>
            <person name="Dechmann D.K.N."/>
            <person name="Locatelli A.G."/>
            <person name="Puechmaille S.J."/>
            <person name="Fedrigo O."/>
            <person name="Jarvis E.D."/>
            <person name="Hiller M."/>
            <person name="Vernes S.C."/>
            <person name="Myers E.W."/>
            <person name="Teeling E.C."/>
        </authorList>
    </citation>
    <scope>NUCLEOTIDE SEQUENCE [LARGE SCALE GENOMIC DNA]</scope>
    <source>
        <strain evidence="2">MMyoMyo1</strain>
        <tissue evidence="2">Flight muscle</tissue>
    </source>
</reference>
<organism evidence="2 3">
    <name type="scientific">Myotis myotis</name>
    <name type="common">Greater mouse-eared bat</name>
    <name type="synonym">Vespertilio myotis</name>
    <dbReference type="NCBI Taxonomy" id="51298"/>
    <lineage>
        <taxon>Eukaryota</taxon>
        <taxon>Metazoa</taxon>
        <taxon>Chordata</taxon>
        <taxon>Craniata</taxon>
        <taxon>Vertebrata</taxon>
        <taxon>Euteleostomi</taxon>
        <taxon>Mammalia</taxon>
        <taxon>Eutheria</taxon>
        <taxon>Laurasiatheria</taxon>
        <taxon>Chiroptera</taxon>
        <taxon>Yangochiroptera</taxon>
        <taxon>Vespertilionidae</taxon>
        <taxon>Myotis</taxon>
    </lineage>
</organism>
<name>A0A7J7UPE3_MYOMY</name>
<keyword evidence="3" id="KW-1185">Reference proteome</keyword>
<dbReference type="AlphaFoldDB" id="A0A7J7UPE3"/>
<feature type="region of interest" description="Disordered" evidence="1">
    <location>
        <begin position="1"/>
        <end position="32"/>
    </location>
</feature>
<comment type="caution">
    <text evidence="2">The sequence shown here is derived from an EMBL/GenBank/DDBJ whole genome shotgun (WGS) entry which is preliminary data.</text>
</comment>
<evidence type="ECO:0000313" key="2">
    <source>
        <dbReference type="EMBL" id="KAF6314797.1"/>
    </source>
</evidence>
<gene>
    <name evidence="2" type="ORF">mMyoMyo1_008591</name>
</gene>